<dbReference type="RefSeq" id="WP_167265451.1">
    <property type="nucleotide sequence ID" value="NZ_BAAAVO010000013.1"/>
</dbReference>
<feature type="transmembrane region" description="Helical" evidence="1">
    <location>
        <begin position="12"/>
        <end position="29"/>
    </location>
</feature>
<dbReference type="Proteomes" id="UP000802392">
    <property type="component" value="Unassembled WGS sequence"/>
</dbReference>
<evidence type="ECO:0000256" key="1">
    <source>
        <dbReference type="SAM" id="Phobius"/>
    </source>
</evidence>
<keyword evidence="1" id="KW-0472">Membrane</keyword>
<name>A0ABX0TI84_9MICC</name>
<proteinExistence type="predicted"/>
<evidence type="ECO:0000313" key="2">
    <source>
        <dbReference type="EMBL" id="NIJ01580.1"/>
    </source>
</evidence>
<comment type="caution">
    <text evidence="2">The sequence shown here is derived from an EMBL/GenBank/DDBJ whole genome shotgun (WGS) entry which is preliminary data.</text>
</comment>
<organism evidence="2 3">
    <name type="scientific">Paenarthrobacter ilicis</name>
    <dbReference type="NCBI Taxonomy" id="43665"/>
    <lineage>
        <taxon>Bacteria</taxon>
        <taxon>Bacillati</taxon>
        <taxon>Actinomycetota</taxon>
        <taxon>Actinomycetes</taxon>
        <taxon>Micrococcales</taxon>
        <taxon>Micrococcaceae</taxon>
        <taxon>Paenarthrobacter</taxon>
    </lineage>
</organism>
<protein>
    <submittedName>
        <fullName evidence="2">Uncharacterized protein</fullName>
    </submittedName>
</protein>
<accession>A0ABX0TI84</accession>
<sequence length="154" mass="15536">MSATPVQDKWAWAWGLVATGLGLAAHLSAGGSAPALPVLLGFAALCCLAAQLTARWVHGPLILLLISGVAQQLLHFGFESFGGFFPGNGSLGHLHGSPDLPIAPTGAAASGGDVHLMLYTHMAAAIVTLLLAAGVSKLVASHRAGSLRGAHHSP</sequence>
<reference evidence="2 3" key="1">
    <citation type="submission" date="2020-03" db="EMBL/GenBank/DDBJ databases">
        <title>Genomic Encyclopedia of Type Strains, Phase III (KMG-III): the genomes of soil and plant-associated and newly described type strains.</title>
        <authorList>
            <person name="Whitman W."/>
        </authorList>
    </citation>
    <scope>NUCLEOTIDE SEQUENCE [LARGE SCALE GENOMIC DNA]</scope>
    <source>
        <strain evidence="2 3">CECT 4207</strain>
    </source>
</reference>
<evidence type="ECO:0000313" key="3">
    <source>
        <dbReference type="Proteomes" id="UP000802392"/>
    </source>
</evidence>
<gene>
    <name evidence="2" type="ORF">FHR86_001901</name>
</gene>
<keyword evidence="1" id="KW-1133">Transmembrane helix</keyword>
<keyword evidence="3" id="KW-1185">Reference proteome</keyword>
<feature type="transmembrane region" description="Helical" evidence="1">
    <location>
        <begin position="35"/>
        <end position="54"/>
    </location>
</feature>
<dbReference type="EMBL" id="JAAOZD010000003">
    <property type="protein sequence ID" value="NIJ01580.1"/>
    <property type="molecule type" value="Genomic_DNA"/>
</dbReference>
<feature type="transmembrane region" description="Helical" evidence="1">
    <location>
        <begin position="118"/>
        <end position="140"/>
    </location>
</feature>
<keyword evidence="1" id="KW-0812">Transmembrane</keyword>